<organism evidence="1 2">
    <name type="scientific">Alistipes shahii</name>
    <dbReference type="NCBI Taxonomy" id="328814"/>
    <lineage>
        <taxon>Bacteria</taxon>
        <taxon>Pseudomonadati</taxon>
        <taxon>Bacteroidota</taxon>
        <taxon>Bacteroidia</taxon>
        <taxon>Bacteroidales</taxon>
        <taxon>Rikenellaceae</taxon>
        <taxon>Alistipes</taxon>
    </lineage>
</organism>
<proteinExistence type="predicted"/>
<dbReference type="InterPro" id="IPR052552">
    <property type="entry name" value="YeaO-like"/>
</dbReference>
<evidence type="ECO:0000313" key="2">
    <source>
        <dbReference type="Proteomes" id="UP000323567"/>
    </source>
</evidence>
<sequence>MTRIRIKRVYEAPAPDDGCRVLVDRLWPRGVRRDALHCDVWARDLAPSAGLRSWYHADPGDRWEEFRRRYADELRASQAVREFVRGIEGADTVTLLYASKNAAENHALILQEYLQRAAGGATTA</sequence>
<dbReference type="PANTHER" id="PTHR36849">
    <property type="entry name" value="CYTOPLASMIC PROTEIN-RELATED"/>
    <property type="match status" value="1"/>
</dbReference>
<gene>
    <name evidence="1" type="ORF">F2Y13_00065</name>
</gene>
<dbReference type="Proteomes" id="UP000323567">
    <property type="component" value="Unassembled WGS sequence"/>
</dbReference>
<dbReference type="Pfam" id="PF22752">
    <property type="entry name" value="DUF488-N3i"/>
    <property type="match status" value="1"/>
</dbReference>
<evidence type="ECO:0000313" key="1">
    <source>
        <dbReference type="EMBL" id="KAA2371901.1"/>
    </source>
</evidence>
<dbReference type="RefSeq" id="WP_149886782.1">
    <property type="nucleotide sequence ID" value="NZ_CAUCFE010000047.1"/>
</dbReference>
<accession>A0A5B3GEC8</accession>
<dbReference type="AlphaFoldDB" id="A0A5B3GEC8"/>
<protein>
    <submittedName>
        <fullName evidence="1">DUF488 family protein</fullName>
    </submittedName>
</protein>
<dbReference type="EMBL" id="VVXK01000001">
    <property type="protein sequence ID" value="KAA2371901.1"/>
    <property type="molecule type" value="Genomic_DNA"/>
</dbReference>
<comment type="caution">
    <text evidence="1">The sequence shown here is derived from an EMBL/GenBank/DDBJ whole genome shotgun (WGS) entry which is preliminary data.</text>
</comment>
<reference evidence="1 2" key="1">
    <citation type="journal article" date="2019" name="Nat. Med.">
        <title>A library of human gut bacterial isolates paired with longitudinal multiomics data enables mechanistic microbiome research.</title>
        <authorList>
            <person name="Poyet M."/>
            <person name="Groussin M."/>
            <person name="Gibbons S.M."/>
            <person name="Avila-Pacheco J."/>
            <person name="Jiang X."/>
            <person name="Kearney S.M."/>
            <person name="Perrotta A.R."/>
            <person name="Berdy B."/>
            <person name="Zhao S."/>
            <person name="Lieberman T.D."/>
            <person name="Swanson P.K."/>
            <person name="Smith M."/>
            <person name="Roesemann S."/>
            <person name="Alexander J.E."/>
            <person name="Rich S.A."/>
            <person name="Livny J."/>
            <person name="Vlamakis H."/>
            <person name="Clish C."/>
            <person name="Bullock K."/>
            <person name="Deik A."/>
            <person name="Scott J."/>
            <person name="Pierce K.A."/>
            <person name="Xavier R.J."/>
            <person name="Alm E.J."/>
        </authorList>
    </citation>
    <scope>NUCLEOTIDE SEQUENCE [LARGE SCALE GENOMIC DNA]</scope>
    <source>
        <strain evidence="1 2">BIOML-A2</strain>
    </source>
</reference>
<name>A0A5B3GEC8_9BACT</name>
<dbReference type="PANTHER" id="PTHR36849:SF1">
    <property type="entry name" value="CYTOPLASMIC PROTEIN"/>
    <property type="match status" value="1"/>
</dbReference>